<reference evidence="2 3" key="1">
    <citation type="submission" date="2018-08" db="EMBL/GenBank/DDBJ databases">
        <title>Recombination of ecologically and evolutionarily significant loci maintains genetic cohesion in the Pseudomonas syringae species complex.</title>
        <authorList>
            <person name="Dillon M."/>
            <person name="Thakur S."/>
            <person name="Almeida R.N.D."/>
            <person name="Weir B.S."/>
            <person name="Guttman D.S."/>
        </authorList>
    </citation>
    <scope>NUCLEOTIDE SEQUENCE [LARGE SCALE GENOMIC DNA]</scope>
    <source>
        <strain evidence="2 3">ICMP 19473</strain>
    </source>
</reference>
<comment type="caution">
    <text evidence="2">The sequence shown here is derived from an EMBL/GenBank/DDBJ whole genome shotgun (WGS) entry which is preliminary data.</text>
</comment>
<dbReference type="InterPro" id="IPR040079">
    <property type="entry name" value="Glutathione_S-Trfase"/>
</dbReference>
<dbReference type="Pfam" id="PF13409">
    <property type="entry name" value="GST_N_2"/>
    <property type="match status" value="1"/>
</dbReference>
<evidence type="ECO:0000259" key="1">
    <source>
        <dbReference type="PROSITE" id="PS50404"/>
    </source>
</evidence>
<dbReference type="PANTHER" id="PTHR42673:SF4">
    <property type="entry name" value="MALEYLACETOACETATE ISOMERASE"/>
    <property type="match status" value="1"/>
</dbReference>
<proteinExistence type="predicted"/>
<dbReference type="GO" id="GO:0006749">
    <property type="term" value="P:glutathione metabolic process"/>
    <property type="evidence" value="ECO:0007669"/>
    <property type="project" value="TreeGrafter"/>
</dbReference>
<dbReference type="GO" id="GO:0004364">
    <property type="term" value="F:glutathione transferase activity"/>
    <property type="evidence" value="ECO:0007669"/>
    <property type="project" value="TreeGrafter"/>
</dbReference>
<dbReference type="CDD" id="cd03194">
    <property type="entry name" value="GST_C_3"/>
    <property type="match status" value="1"/>
</dbReference>
<sequence length="212" mass="24028">MELSMSLHLIIGDKRYSSWSLRPWLVLEMTGAPFTDQVIRLNVPDTRDNILKYSPTGKVPALQCEHGTIIDSLAICEYLVERFPNVDLWPRDIAARAQARSACAQMHSGFMSLRSNMPMDLRQDQALEVIPVDTQADIDRIVALWAECRSAAKEAGPFLFGRPSIADAFFAPVAIRLRTYRVALPEEALAYIETIYQWPAFQRWQQAGLEES</sequence>
<dbReference type="GO" id="GO:0016034">
    <property type="term" value="F:maleylacetoacetate isomerase activity"/>
    <property type="evidence" value="ECO:0007669"/>
    <property type="project" value="TreeGrafter"/>
</dbReference>
<dbReference type="CDD" id="cd03043">
    <property type="entry name" value="GST_N_1"/>
    <property type="match status" value="1"/>
</dbReference>
<dbReference type="SFLD" id="SFLDS00019">
    <property type="entry name" value="Glutathione_Transferase_(cytos"/>
    <property type="match status" value="1"/>
</dbReference>
<dbReference type="Pfam" id="PF13410">
    <property type="entry name" value="GST_C_2"/>
    <property type="match status" value="1"/>
</dbReference>
<accession>A0A3M5PLR9</accession>
<dbReference type="InterPro" id="IPR036282">
    <property type="entry name" value="Glutathione-S-Trfase_C_sf"/>
</dbReference>
<evidence type="ECO:0000313" key="3">
    <source>
        <dbReference type="Proteomes" id="UP000273854"/>
    </source>
</evidence>
<dbReference type="AlphaFoldDB" id="A0A3M5PLR9"/>
<protein>
    <submittedName>
        <fullName evidence="2">Glutathione S-transferase protein</fullName>
    </submittedName>
</protein>
<gene>
    <name evidence="2" type="ORF">ALP40_04126</name>
</gene>
<keyword evidence="2" id="KW-0808">Transferase</keyword>
<dbReference type="SUPFAM" id="SSF52833">
    <property type="entry name" value="Thioredoxin-like"/>
    <property type="match status" value="1"/>
</dbReference>
<feature type="domain" description="GST N-terminal" evidence="1">
    <location>
        <begin position="7"/>
        <end position="87"/>
    </location>
</feature>
<organism evidence="2 3">
    <name type="scientific">Pseudomonas viridiflava</name>
    <name type="common">Phytomonas viridiflava</name>
    <dbReference type="NCBI Taxonomy" id="33069"/>
    <lineage>
        <taxon>Bacteria</taxon>
        <taxon>Pseudomonadati</taxon>
        <taxon>Pseudomonadota</taxon>
        <taxon>Gammaproteobacteria</taxon>
        <taxon>Pseudomonadales</taxon>
        <taxon>Pseudomonadaceae</taxon>
        <taxon>Pseudomonas</taxon>
    </lineage>
</organism>
<dbReference type="Gene3D" id="3.40.30.10">
    <property type="entry name" value="Glutaredoxin"/>
    <property type="match status" value="1"/>
</dbReference>
<dbReference type="EMBL" id="RBTP01000003">
    <property type="protein sequence ID" value="RMT85348.1"/>
    <property type="molecule type" value="Genomic_DNA"/>
</dbReference>
<dbReference type="InterPro" id="IPR036249">
    <property type="entry name" value="Thioredoxin-like_sf"/>
</dbReference>
<evidence type="ECO:0000313" key="2">
    <source>
        <dbReference type="EMBL" id="RMT85348.1"/>
    </source>
</evidence>
<dbReference type="SUPFAM" id="SSF47616">
    <property type="entry name" value="GST C-terminal domain-like"/>
    <property type="match status" value="1"/>
</dbReference>
<dbReference type="InterPro" id="IPR004045">
    <property type="entry name" value="Glutathione_S-Trfase_N"/>
</dbReference>
<dbReference type="SFLD" id="SFLDG00358">
    <property type="entry name" value="Main_(cytGST)"/>
    <property type="match status" value="1"/>
</dbReference>
<dbReference type="PANTHER" id="PTHR42673">
    <property type="entry name" value="MALEYLACETOACETATE ISOMERASE"/>
    <property type="match status" value="1"/>
</dbReference>
<name>A0A3M5PLR9_PSEVI</name>
<dbReference type="Proteomes" id="UP000273854">
    <property type="component" value="Unassembled WGS sequence"/>
</dbReference>
<dbReference type="Gene3D" id="1.20.1050.10">
    <property type="match status" value="1"/>
</dbReference>
<dbReference type="PROSITE" id="PS50404">
    <property type="entry name" value="GST_NTER"/>
    <property type="match status" value="1"/>
</dbReference>
<dbReference type="GO" id="GO:0006559">
    <property type="term" value="P:L-phenylalanine catabolic process"/>
    <property type="evidence" value="ECO:0007669"/>
    <property type="project" value="TreeGrafter"/>
</dbReference>